<accession>A0AAD6HV36</accession>
<dbReference type="AlphaFoldDB" id="A0AAD6HV36"/>
<name>A0AAD6HV36_9EURO</name>
<organism evidence="1 2">
    <name type="scientific">Penicillium malachiteum</name>
    <dbReference type="NCBI Taxonomy" id="1324776"/>
    <lineage>
        <taxon>Eukaryota</taxon>
        <taxon>Fungi</taxon>
        <taxon>Dikarya</taxon>
        <taxon>Ascomycota</taxon>
        <taxon>Pezizomycotina</taxon>
        <taxon>Eurotiomycetes</taxon>
        <taxon>Eurotiomycetidae</taxon>
        <taxon>Eurotiales</taxon>
        <taxon>Aspergillaceae</taxon>
        <taxon>Penicillium</taxon>
    </lineage>
</organism>
<protein>
    <submittedName>
        <fullName evidence="1">Uncharacterized protein</fullName>
    </submittedName>
</protein>
<proteinExistence type="predicted"/>
<reference evidence="1" key="2">
    <citation type="submission" date="2023-01" db="EMBL/GenBank/DDBJ databases">
        <authorList>
            <person name="Petersen C."/>
        </authorList>
    </citation>
    <scope>NUCLEOTIDE SEQUENCE</scope>
    <source>
        <strain evidence="1">IBT 17514</strain>
    </source>
</reference>
<gene>
    <name evidence="1" type="ORF">N7493_001723</name>
</gene>
<evidence type="ECO:0000313" key="1">
    <source>
        <dbReference type="EMBL" id="KAJ5738568.1"/>
    </source>
</evidence>
<reference evidence="1" key="1">
    <citation type="journal article" date="2023" name="IMA Fungus">
        <title>Comparative genomic study of the Penicillium genus elucidates a diverse pangenome and 15 lateral gene transfer events.</title>
        <authorList>
            <person name="Petersen C."/>
            <person name="Sorensen T."/>
            <person name="Nielsen M.R."/>
            <person name="Sondergaard T.E."/>
            <person name="Sorensen J.L."/>
            <person name="Fitzpatrick D.A."/>
            <person name="Frisvad J.C."/>
            <person name="Nielsen K.L."/>
        </authorList>
    </citation>
    <scope>NUCLEOTIDE SEQUENCE</scope>
    <source>
        <strain evidence="1">IBT 17514</strain>
    </source>
</reference>
<dbReference type="Proteomes" id="UP001215712">
    <property type="component" value="Unassembled WGS sequence"/>
</dbReference>
<keyword evidence="2" id="KW-1185">Reference proteome</keyword>
<evidence type="ECO:0000313" key="2">
    <source>
        <dbReference type="Proteomes" id="UP001215712"/>
    </source>
</evidence>
<dbReference type="EMBL" id="JAQJAN010000002">
    <property type="protein sequence ID" value="KAJ5738568.1"/>
    <property type="molecule type" value="Genomic_DNA"/>
</dbReference>
<comment type="caution">
    <text evidence="1">The sequence shown here is derived from an EMBL/GenBank/DDBJ whole genome shotgun (WGS) entry which is preliminary data.</text>
</comment>
<sequence>MEHPYQWKGIRQWSCHFDPVHTRSPLNGTVDPRLKPAISFPPQQPLSTNLVKELRRWQMGGHEDTGHAVMHWQMQMQYAVTPCVGRGRQMRKQLSQGHADRHR</sequence>